<dbReference type="OrthoDB" id="8062037at2759"/>
<comment type="caution">
    <text evidence="8">The sequence shown here is derived from an EMBL/GenBank/DDBJ whole genome shotgun (WGS) entry which is preliminary data.</text>
</comment>
<evidence type="ECO:0000313" key="8">
    <source>
        <dbReference type="EMBL" id="RCK64434.1"/>
    </source>
</evidence>
<dbReference type="Gene3D" id="3.30.40.10">
    <property type="entry name" value="Zinc/RING finger domain, C3HC4 (zinc finger)"/>
    <property type="match status" value="1"/>
</dbReference>
<dbReference type="PROSITE" id="PS50089">
    <property type="entry name" value="ZF_RING_2"/>
    <property type="match status" value="1"/>
</dbReference>
<dbReference type="InterPro" id="IPR013083">
    <property type="entry name" value="Znf_RING/FYVE/PHD"/>
</dbReference>
<dbReference type="GO" id="GO:0005634">
    <property type="term" value="C:nucleus"/>
    <property type="evidence" value="ECO:0007669"/>
    <property type="project" value="TreeGrafter"/>
</dbReference>
<evidence type="ECO:0000256" key="5">
    <source>
        <dbReference type="SAM" id="Coils"/>
    </source>
</evidence>
<feature type="coiled-coil region" evidence="5">
    <location>
        <begin position="167"/>
        <end position="194"/>
    </location>
</feature>
<dbReference type="SMART" id="SM00184">
    <property type="entry name" value="RING"/>
    <property type="match status" value="1"/>
</dbReference>
<dbReference type="Pfam" id="PF13639">
    <property type="entry name" value="zf-RING_2"/>
    <property type="match status" value="1"/>
</dbReference>
<keyword evidence="2 4" id="KW-0863">Zinc-finger</keyword>
<evidence type="ECO:0000256" key="6">
    <source>
        <dbReference type="SAM" id="MobiDB-lite"/>
    </source>
</evidence>
<keyword evidence="3" id="KW-0862">Zinc</keyword>
<accession>A0A367YF04</accession>
<dbReference type="GO" id="GO:0008270">
    <property type="term" value="F:zinc ion binding"/>
    <property type="evidence" value="ECO:0007669"/>
    <property type="project" value="UniProtKB-KW"/>
</dbReference>
<evidence type="ECO:0000259" key="7">
    <source>
        <dbReference type="PROSITE" id="PS50089"/>
    </source>
</evidence>
<dbReference type="Proteomes" id="UP000253472">
    <property type="component" value="Unassembled WGS sequence"/>
</dbReference>
<evidence type="ECO:0000313" key="9">
    <source>
        <dbReference type="Proteomes" id="UP000253472"/>
    </source>
</evidence>
<evidence type="ECO:0000256" key="4">
    <source>
        <dbReference type="PROSITE-ProRule" id="PRU00175"/>
    </source>
</evidence>
<dbReference type="PANTHER" id="PTHR45931:SF3">
    <property type="entry name" value="RING ZINC FINGER-CONTAINING PROTEIN"/>
    <property type="match status" value="1"/>
</dbReference>
<gene>
    <name evidence="8" type="ORF">Cantr_00439</name>
</gene>
<proteinExistence type="predicted"/>
<dbReference type="PANTHER" id="PTHR45931">
    <property type="entry name" value="SI:CH211-59O9.10"/>
    <property type="match status" value="1"/>
</dbReference>
<keyword evidence="5" id="KW-0175">Coiled coil</keyword>
<feature type="region of interest" description="Disordered" evidence="6">
    <location>
        <begin position="1"/>
        <end position="26"/>
    </location>
</feature>
<dbReference type="GO" id="GO:0006511">
    <property type="term" value="P:ubiquitin-dependent protein catabolic process"/>
    <property type="evidence" value="ECO:0007669"/>
    <property type="project" value="TreeGrafter"/>
</dbReference>
<organism evidence="8 9">
    <name type="scientific">Candida viswanathii</name>
    <dbReference type="NCBI Taxonomy" id="5486"/>
    <lineage>
        <taxon>Eukaryota</taxon>
        <taxon>Fungi</taxon>
        <taxon>Dikarya</taxon>
        <taxon>Ascomycota</taxon>
        <taxon>Saccharomycotina</taxon>
        <taxon>Pichiomycetes</taxon>
        <taxon>Debaryomycetaceae</taxon>
        <taxon>Candida/Lodderomyces clade</taxon>
        <taxon>Candida</taxon>
    </lineage>
</organism>
<name>A0A367YF04_9ASCO</name>
<dbReference type="InterPro" id="IPR001841">
    <property type="entry name" value="Znf_RING"/>
</dbReference>
<evidence type="ECO:0000256" key="3">
    <source>
        <dbReference type="ARBA" id="ARBA00022833"/>
    </source>
</evidence>
<reference evidence="8 9" key="1">
    <citation type="submission" date="2018-06" db="EMBL/GenBank/DDBJ databases">
        <title>Whole genome sequencing of Candida tropicalis (genome annotated by CSBL at Korea University).</title>
        <authorList>
            <person name="Ahn J."/>
        </authorList>
    </citation>
    <scope>NUCLEOTIDE SEQUENCE [LARGE SCALE GENOMIC DNA]</scope>
    <source>
        <strain evidence="8 9">ATCC 20962</strain>
    </source>
</reference>
<protein>
    <recommendedName>
        <fullName evidence="7">RING-type domain-containing protein</fullName>
    </recommendedName>
</protein>
<dbReference type="SUPFAM" id="SSF57850">
    <property type="entry name" value="RING/U-box"/>
    <property type="match status" value="1"/>
</dbReference>
<keyword evidence="1" id="KW-0479">Metal-binding</keyword>
<keyword evidence="9" id="KW-1185">Reference proteome</keyword>
<dbReference type="InterPro" id="IPR051834">
    <property type="entry name" value="RING_finger_E3_ligase"/>
</dbReference>
<dbReference type="EMBL" id="QLNQ01000022">
    <property type="protein sequence ID" value="RCK64434.1"/>
    <property type="molecule type" value="Genomic_DNA"/>
</dbReference>
<evidence type="ECO:0000256" key="2">
    <source>
        <dbReference type="ARBA" id="ARBA00022771"/>
    </source>
</evidence>
<dbReference type="AlphaFoldDB" id="A0A367YF04"/>
<feature type="domain" description="RING-type" evidence="7">
    <location>
        <begin position="116"/>
        <end position="163"/>
    </location>
</feature>
<sequence length="200" mass="22769">MSTYEDEHNITPTPAAHTQEEERGRQHETLSALIDSFLHRRPDAPLPSRPISETNEEALIAALRQLSESSNDNGSNVAQMLMDSLGEHKDSKGVSSEYLDTLERIPLKQIDDDSSCPICTNRFKDDKYPLVVRLPCGHGVNHVFDLECVGPWLQMNSTCPMCRTNVLEVEANRRKKIDEEIRKAKEEDSEEEEEDWDIYG</sequence>
<dbReference type="GO" id="GO:0061630">
    <property type="term" value="F:ubiquitin protein ligase activity"/>
    <property type="evidence" value="ECO:0007669"/>
    <property type="project" value="TreeGrafter"/>
</dbReference>
<evidence type="ECO:0000256" key="1">
    <source>
        <dbReference type="ARBA" id="ARBA00022723"/>
    </source>
</evidence>
<dbReference type="STRING" id="5486.A0A367YF04"/>